<protein>
    <recommendedName>
        <fullName evidence="2">Retrotransposon gag domain-containing protein</fullName>
    </recommendedName>
</protein>
<name>A0A3B5PP23_XIPMA</name>
<reference evidence="4" key="1">
    <citation type="submission" date="2012-01" db="EMBL/GenBank/DDBJ databases">
        <authorList>
            <person name="Walter R."/>
            <person name="Schartl M."/>
            <person name="Warren W."/>
        </authorList>
    </citation>
    <scope>NUCLEOTIDE SEQUENCE [LARGE SCALE GENOMIC DNA]</scope>
    <source>
        <strain evidence="4">JP 163 A</strain>
    </source>
</reference>
<dbReference type="PANTHER" id="PTHR15503">
    <property type="entry name" value="LDOC1 RELATED"/>
    <property type="match status" value="1"/>
</dbReference>
<dbReference type="GeneTree" id="ENSGT00950000183173"/>
<dbReference type="PANTHER" id="PTHR15503:SF36">
    <property type="entry name" value="RETROTRANSPOSON GAG-LIKE PROTEIN 5"/>
    <property type="match status" value="1"/>
</dbReference>
<reference evidence="4" key="2">
    <citation type="journal article" date="2013" name="Nat. Genet.">
        <title>The genome of the platyfish, Xiphophorus maculatus, provides insights into evolutionary adaptation and several complex traits.</title>
        <authorList>
            <person name="Schartl M."/>
            <person name="Walter R.B."/>
            <person name="Shen Y."/>
            <person name="Garcia T."/>
            <person name="Catchen J."/>
            <person name="Amores A."/>
            <person name="Braasch I."/>
            <person name="Chalopin D."/>
            <person name="Volff J.N."/>
            <person name="Lesch K.P."/>
            <person name="Bisazza A."/>
            <person name="Minx P."/>
            <person name="Hillier L."/>
            <person name="Wilson R.K."/>
            <person name="Fuerstenberg S."/>
            <person name="Boore J."/>
            <person name="Searle S."/>
            <person name="Postlethwait J.H."/>
            <person name="Warren W.C."/>
        </authorList>
    </citation>
    <scope>NUCLEOTIDE SEQUENCE [LARGE SCALE GENOMIC DNA]</scope>
    <source>
        <strain evidence="4">JP 163 A</strain>
    </source>
</reference>
<dbReference type="OMA" id="QTHTHEA"/>
<dbReference type="Pfam" id="PF03732">
    <property type="entry name" value="Retrotrans_gag"/>
    <property type="match status" value="1"/>
</dbReference>
<dbReference type="InParanoid" id="A0A3B5PP23"/>
<dbReference type="Ensembl" id="ENSXMAT00000042452.1">
    <property type="protein sequence ID" value="ENSXMAP00000020485.1"/>
    <property type="gene ID" value="ENSXMAG00000027494.1"/>
</dbReference>
<reference evidence="3" key="4">
    <citation type="submission" date="2025-09" db="UniProtKB">
        <authorList>
            <consortium name="Ensembl"/>
        </authorList>
    </citation>
    <scope>IDENTIFICATION</scope>
    <source>
        <strain evidence="3">JP 163 A</strain>
    </source>
</reference>
<feature type="region of interest" description="Disordered" evidence="1">
    <location>
        <begin position="62"/>
        <end position="97"/>
    </location>
</feature>
<evidence type="ECO:0000313" key="4">
    <source>
        <dbReference type="Proteomes" id="UP000002852"/>
    </source>
</evidence>
<dbReference type="Proteomes" id="UP000002852">
    <property type="component" value="Unassembled WGS sequence"/>
</dbReference>
<accession>A0A3B5PP23</accession>
<sequence>MRPSQVRLPDLTTFAACLPPSPSPFPSAQKDPLEGVLHQQNSILQHLHQMSNQLQILQDRIKPAPAPAPDPAPAPTSAAAAPTSSASAPSPSRDVIMPIPEQYSGELGKSKGFLLQCSLAFRRSPRSFPDDASKISFIVGLLRDRALRWAETVVDEENINYLPFDEFIELFKLTFCPKLGEEVASKRIWGLRQGNKSVADFAVEFRTLGTEAGWNEPALKGAFQQALNDRLKDELACRDEPDSLDELINLAIRIDNRLRTRSRSSNSQSSQFSFGRGSSSSDSSSPPIQNQPEPMQLGRARLTPEERQRRLASGCCLYCGSPQHFISACPIRPNALARQ</sequence>
<feature type="compositionally biased region" description="Pro residues" evidence="1">
    <location>
        <begin position="64"/>
        <end position="74"/>
    </location>
</feature>
<evidence type="ECO:0000256" key="1">
    <source>
        <dbReference type="SAM" id="MobiDB-lite"/>
    </source>
</evidence>
<evidence type="ECO:0000259" key="2">
    <source>
        <dbReference type="Pfam" id="PF03732"/>
    </source>
</evidence>
<evidence type="ECO:0000313" key="3">
    <source>
        <dbReference type="Ensembl" id="ENSXMAP00000020485.1"/>
    </source>
</evidence>
<feature type="compositionally biased region" description="Low complexity" evidence="1">
    <location>
        <begin position="263"/>
        <end position="285"/>
    </location>
</feature>
<feature type="compositionally biased region" description="Low complexity" evidence="1">
    <location>
        <begin position="75"/>
        <end position="92"/>
    </location>
</feature>
<dbReference type="InterPro" id="IPR005162">
    <property type="entry name" value="Retrotrans_gag_dom"/>
</dbReference>
<feature type="domain" description="Retrotransposon gag" evidence="2">
    <location>
        <begin position="137"/>
        <end position="228"/>
    </location>
</feature>
<reference evidence="3" key="3">
    <citation type="submission" date="2025-08" db="UniProtKB">
        <authorList>
            <consortium name="Ensembl"/>
        </authorList>
    </citation>
    <scope>IDENTIFICATION</scope>
    <source>
        <strain evidence="3">JP 163 A</strain>
    </source>
</reference>
<dbReference type="AlphaFoldDB" id="A0A3B5PP23"/>
<organism evidence="3 4">
    <name type="scientific">Xiphophorus maculatus</name>
    <name type="common">Southern platyfish</name>
    <name type="synonym">Platypoecilus maculatus</name>
    <dbReference type="NCBI Taxonomy" id="8083"/>
    <lineage>
        <taxon>Eukaryota</taxon>
        <taxon>Metazoa</taxon>
        <taxon>Chordata</taxon>
        <taxon>Craniata</taxon>
        <taxon>Vertebrata</taxon>
        <taxon>Euteleostomi</taxon>
        <taxon>Actinopterygii</taxon>
        <taxon>Neopterygii</taxon>
        <taxon>Teleostei</taxon>
        <taxon>Neoteleostei</taxon>
        <taxon>Acanthomorphata</taxon>
        <taxon>Ovalentaria</taxon>
        <taxon>Atherinomorphae</taxon>
        <taxon>Cyprinodontiformes</taxon>
        <taxon>Poeciliidae</taxon>
        <taxon>Poeciliinae</taxon>
        <taxon>Xiphophorus</taxon>
    </lineage>
</organism>
<keyword evidence="4" id="KW-1185">Reference proteome</keyword>
<feature type="region of interest" description="Disordered" evidence="1">
    <location>
        <begin position="262"/>
        <end position="298"/>
    </location>
</feature>
<proteinExistence type="predicted"/>
<dbReference type="InterPro" id="IPR032567">
    <property type="entry name" value="RTL1-rel"/>
</dbReference>